<organism evidence="1 2">
    <name type="scientific">Cymbomonas tetramitiformis</name>
    <dbReference type="NCBI Taxonomy" id="36881"/>
    <lineage>
        <taxon>Eukaryota</taxon>
        <taxon>Viridiplantae</taxon>
        <taxon>Chlorophyta</taxon>
        <taxon>Pyramimonadophyceae</taxon>
        <taxon>Pyramimonadales</taxon>
        <taxon>Pyramimonadaceae</taxon>
        <taxon>Cymbomonas</taxon>
    </lineage>
</organism>
<dbReference type="Proteomes" id="UP001190700">
    <property type="component" value="Unassembled WGS sequence"/>
</dbReference>
<gene>
    <name evidence="1" type="ORF">CYMTET_16833</name>
</gene>
<accession>A0AAE0L7K8</accession>
<protein>
    <submittedName>
        <fullName evidence="1">Uncharacterized protein</fullName>
    </submittedName>
</protein>
<evidence type="ECO:0000313" key="2">
    <source>
        <dbReference type="Proteomes" id="UP001190700"/>
    </source>
</evidence>
<dbReference type="EMBL" id="LGRX02007438">
    <property type="protein sequence ID" value="KAK3275013.1"/>
    <property type="molecule type" value="Genomic_DNA"/>
</dbReference>
<evidence type="ECO:0000313" key="1">
    <source>
        <dbReference type="EMBL" id="KAK3275013.1"/>
    </source>
</evidence>
<proteinExistence type="predicted"/>
<dbReference type="Gene3D" id="3.30.420.240">
    <property type="match status" value="1"/>
</dbReference>
<dbReference type="AlphaFoldDB" id="A0AAE0L7K8"/>
<comment type="caution">
    <text evidence="1">The sequence shown here is derived from an EMBL/GenBank/DDBJ whole genome shotgun (WGS) entry which is preliminary data.</text>
</comment>
<name>A0AAE0L7K8_9CHLO</name>
<sequence>MQNRSVGVTQDRRTAFVAIDTCGGGNNFMAIVSGVYEDDGTLLIIAADTTPVTSDRQLEDEIHSHAAGLRAMLGAYTEMVSVIEANYGGWVQASRVARLLDDHKPTAHLTVDRETSATVERRIGVFTTAEVKERMRHELQRLLREDKVAFASVARFSRDGDRAELLNQLRRCEYIYKPTIDSATKARRRVISGKMNGKNDDMAVAMMMLAYWPVHYYNTRERGVVRR</sequence>
<reference evidence="1 2" key="1">
    <citation type="journal article" date="2015" name="Genome Biol. Evol.">
        <title>Comparative Genomics of a Bacterivorous Green Alga Reveals Evolutionary Causalities and Consequences of Phago-Mixotrophic Mode of Nutrition.</title>
        <authorList>
            <person name="Burns J.A."/>
            <person name="Paasch A."/>
            <person name="Narechania A."/>
            <person name="Kim E."/>
        </authorList>
    </citation>
    <scope>NUCLEOTIDE SEQUENCE [LARGE SCALE GENOMIC DNA]</scope>
    <source>
        <strain evidence="1 2">PLY_AMNH</strain>
    </source>
</reference>
<keyword evidence="2" id="KW-1185">Reference proteome</keyword>